<keyword evidence="2" id="KW-1185">Reference proteome</keyword>
<sequence>MCYEESEGAVDIYDRFLNAFALVNYVTDIFIIGGANFCELSRQTLTVFYENVLRKDFEERGGWKCLRKYIQDKKYVRYFYDCEKYNFVADDFPKKLKVKIRDSFSYQLPSIPHNFQMELHFLREVDDLTSKVMSSIKISPLNDLNSPKFKEEQSILKEVDEPSFNKADILEVSSTMVSQESDKYEFCQSKVDDLEERLRYLLGVFELLDEMEDTLMYFRTLKKC</sequence>
<dbReference type="EMBL" id="BMAV01026289">
    <property type="protein sequence ID" value="GFS48965.1"/>
    <property type="molecule type" value="Genomic_DNA"/>
</dbReference>
<proteinExistence type="predicted"/>
<dbReference type="AlphaFoldDB" id="A0A8X6MFZ3"/>
<reference evidence="1" key="1">
    <citation type="submission" date="2020-08" db="EMBL/GenBank/DDBJ databases">
        <title>Multicomponent nature underlies the extraordinary mechanical properties of spider dragline silk.</title>
        <authorList>
            <person name="Kono N."/>
            <person name="Nakamura H."/>
            <person name="Mori M."/>
            <person name="Yoshida Y."/>
            <person name="Ohtoshi R."/>
            <person name="Malay A.D."/>
            <person name="Moran D.A.P."/>
            <person name="Tomita M."/>
            <person name="Numata K."/>
            <person name="Arakawa K."/>
        </authorList>
    </citation>
    <scope>NUCLEOTIDE SEQUENCE</scope>
</reference>
<accession>A0A8X6MFZ3</accession>
<name>A0A8X6MFZ3_9ARAC</name>
<protein>
    <submittedName>
        <fullName evidence="1">Uncharacterized protein</fullName>
    </submittedName>
</protein>
<evidence type="ECO:0000313" key="2">
    <source>
        <dbReference type="Proteomes" id="UP000886998"/>
    </source>
</evidence>
<evidence type="ECO:0000313" key="1">
    <source>
        <dbReference type="EMBL" id="GFS48965.1"/>
    </source>
</evidence>
<organism evidence="1 2">
    <name type="scientific">Trichonephila inaurata madagascariensis</name>
    <dbReference type="NCBI Taxonomy" id="2747483"/>
    <lineage>
        <taxon>Eukaryota</taxon>
        <taxon>Metazoa</taxon>
        <taxon>Ecdysozoa</taxon>
        <taxon>Arthropoda</taxon>
        <taxon>Chelicerata</taxon>
        <taxon>Arachnida</taxon>
        <taxon>Araneae</taxon>
        <taxon>Araneomorphae</taxon>
        <taxon>Entelegynae</taxon>
        <taxon>Araneoidea</taxon>
        <taxon>Nephilidae</taxon>
        <taxon>Trichonephila</taxon>
        <taxon>Trichonephila inaurata</taxon>
    </lineage>
</organism>
<comment type="caution">
    <text evidence="1">The sequence shown here is derived from an EMBL/GenBank/DDBJ whole genome shotgun (WGS) entry which is preliminary data.</text>
</comment>
<gene>
    <name evidence="1" type="primary">NCL1_47773</name>
    <name evidence="1" type="ORF">TNIN_280931</name>
</gene>
<dbReference type="Proteomes" id="UP000886998">
    <property type="component" value="Unassembled WGS sequence"/>
</dbReference>